<dbReference type="GO" id="GO:0005886">
    <property type="term" value="C:plasma membrane"/>
    <property type="evidence" value="ECO:0000318"/>
    <property type="project" value="GO_Central"/>
</dbReference>
<dbReference type="CDD" id="cd11304">
    <property type="entry name" value="Cadherin_repeat"/>
    <property type="match status" value="6"/>
</dbReference>
<dbReference type="HOGENOM" id="CLU_286091_0_0_1"/>
<dbReference type="PROSITE" id="PS00232">
    <property type="entry name" value="CADHERIN_1"/>
    <property type="match status" value="3"/>
</dbReference>
<dbReference type="GO" id="GO:0005509">
    <property type="term" value="F:calcium ion binding"/>
    <property type="evidence" value="ECO:0007669"/>
    <property type="project" value="UniProtKB-UniRule"/>
</dbReference>
<dbReference type="InterPro" id="IPR020894">
    <property type="entry name" value="Cadherin_CS"/>
</dbReference>
<dbReference type="PANTHER" id="PTHR24028">
    <property type="entry name" value="CADHERIN-87A"/>
    <property type="match status" value="1"/>
</dbReference>
<evidence type="ECO:0000313" key="13">
    <source>
        <dbReference type="EnsemblMetazoa" id="HelroP159227"/>
    </source>
</evidence>
<dbReference type="CTD" id="20198217"/>
<dbReference type="SUPFAM" id="SSF49313">
    <property type="entry name" value="Cadherin-like"/>
    <property type="match status" value="6"/>
</dbReference>
<dbReference type="GeneID" id="20198217"/>
<dbReference type="EMBL" id="KB095811">
    <property type="protein sequence ID" value="ESO12651.1"/>
    <property type="molecule type" value="Genomic_DNA"/>
</dbReference>
<dbReference type="InParanoid" id="T1ENR7"/>
<dbReference type="SMART" id="SM00112">
    <property type="entry name" value="CA"/>
    <property type="match status" value="6"/>
</dbReference>
<proteinExistence type="predicted"/>
<keyword evidence="5 10" id="KW-1133">Transmembrane helix</keyword>
<evidence type="ECO:0000256" key="3">
    <source>
        <dbReference type="ARBA" id="ARBA00022737"/>
    </source>
</evidence>
<feature type="domain" description="Cadherin" evidence="11">
    <location>
        <begin position="235"/>
        <end position="331"/>
    </location>
</feature>
<feature type="region of interest" description="Disordered" evidence="9">
    <location>
        <begin position="323"/>
        <end position="343"/>
    </location>
</feature>
<dbReference type="Proteomes" id="UP000015101">
    <property type="component" value="Unassembled WGS sequence"/>
</dbReference>
<reference evidence="12 14" key="2">
    <citation type="journal article" date="2013" name="Nature">
        <title>Insights into bilaterian evolution from three spiralian genomes.</title>
        <authorList>
            <person name="Simakov O."/>
            <person name="Marletaz F."/>
            <person name="Cho S.J."/>
            <person name="Edsinger-Gonzales E."/>
            <person name="Havlak P."/>
            <person name="Hellsten U."/>
            <person name="Kuo D.H."/>
            <person name="Larsson T."/>
            <person name="Lv J."/>
            <person name="Arendt D."/>
            <person name="Savage R."/>
            <person name="Osoegawa K."/>
            <person name="de Jong P."/>
            <person name="Grimwood J."/>
            <person name="Chapman J.A."/>
            <person name="Shapiro H."/>
            <person name="Aerts A."/>
            <person name="Otillar R.P."/>
            <person name="Terry A.Y."/>
            <person name="Boore J.L."/>
            <person name="Grigoriev I.V."/>
            <person name="Lindberg D.R."/>
            <person name="Seaver E.C."/>
            <person name="Weisblat D.A."/>
            <person name="Putnam N.H."/>
            <person name="Rokhsar D.S."/>
        </authorList>
    </citation>
    <scope>NUCLEOTIDE SEQUENCE</scope>
</reference>
<dbReference type="FunFam" id="2.60.40.60:FF:000036">
    <property type="entry name" value="Protocadherin 9"/>
    <property type="match status" value="1"/>
</dbReference>
<dbReference type="RefSeq" id="XP_009009371.1">
    <property type="nucleotide sequence ID" value="XM_009011123.1"/>
</dbReference>
<dbReference type="InterPro" id="IPR050174">
    <property type="entry name" value="Protocadherin/Cadherin-CA"/>
</dbReference>
<protein>
    <recommendedName>
        <fullName evidence="11">Cadherin domain-containing protein</fullName>
    </recommendedName>
</protein>
<name>T1ENR7_HELRO</name>
<evidence type="ECO:0000313" key="12">
    <source>
        <dbReference type="EMBL" id="ESO12651.1"/>
    </source>
</evidence>
<feature type="transmembrane region" description="Helical" evidence="10">
    <location>
        <begin position="819"/>
        <end position="843"/>
    </location>
</feature>
<evidence type="ECO:0000256" key="2">
    <source>
        <dbReference type="ARBA" id="ARBA00022692"/>
    </source>
</evidence>
<evidence type="ECO:0000256" key="5">
    <source>
        <dbReference type="ARBA" id="ARBA00022989"/>
    </source>
</evidence>
<feature type="compositionally biased region" description="Low complexity" evidence="9">
    <location>
        <begin position="867"/>
        <end position="886"/>
    </location>
</feature>
<dbReference type="EMBL" id="AMQM01000213">
    <property type="status" value="NOT_ANNOTATED_CDS"/>
    <property type="molecule type" value="Genomic_DNA"/>
</dbReference>
<feature type="region of interest" description="Disordered" evidence="9">
    <location>
        <begin position="867"/>
        <end position="888"/>
    </location>
</feature>
<evidence type="ECO:0000256" key="9">
    <source>
        <dbReference type="SAM" id="MobiDB-lite"/>
    </source>
</evidence>
<dbReference type="Gene3D" id="2.60.40.60">
    <property type="entry name" value="Cadherins"/>
    <property type="match status" value="7"/>
</dbReference>
<keyword evidence="6 10" id="KW-0472">Membrane</keyword>
<feature type="domain" description="Cadherin" evidence="11">
    <location>
        <begin position="590"/>
        <end position="669"/>
    </location>
</feature>
<feature type="domain" description="Cadherin" evidence="11">
    <location>
        <begin position="672"/>
        <end position="781"/>
    </location>
</feature>
<evidence type="ECO:0000256" key="7">
    <source>
        <dbReference type="ARBA" id="ARBA00023180"/>
    </source>
</evidence>
<sequence>MKIISIILSDTQLYIPVTAIDADVGINAIQNYRFTNGKNGQSSQVFQLSLGDNINDQDIYDGGDRTNQLDPRLIVSAPLDRETTDRYEGWLEAFDGGSPPNSGKLSVIIVVTDVNDNQPVFDRYTYETHVPEDLAVGSIVLNVSATDMDIEENGRIQYSMQRTSASQFFNIDPQTGDVFLSKVLDYEQQTSHTLIITAKDSGPGSIPVVTKATIHVKDTNDNSPTLSFVNSPIFIPENKEPGVLVTQFTVEDKDGGENGLVNCGLEEENDFELKQHHTNVYLLVTRRVLDREETEKYRIGITCRDQGWPSLDTTDYLEVSVQDENDNSPKFNSSRHEISTSESSPVGTKLFQTLATDDDVGNNSLLVYTFKVIQVDLNPRFDMIFGEDSNKNKNFNSKANKEDTDKEKLISSNAKSVVENWMFLDPKINLFVVKNQLDYEFATKFVIEILVSDQGYPVSRTASTLLVVNVLDANDQPPVFSMKAYSFGTTENKAASTEIGHVTAYDFDSSLFNQFKFAIAESKSGFEEIYQHHYGSFNHRDQNEETFQSAVKEKKLISSYEIANKNSKYKQLNDSIHMRHHNKHHPHINDLNHSHRHLYHFQDRTPNPNDWFSIDQLTGKITTTRQLDREQHAVYRFWVTATDTSPPHYVASAEITVNVADVNDNAPLITFPAQHQIFQISPQVKRGHFIAKMVASDADVGENARLTYSIGKGNEDELFTIDHLTGELLVAKDGAFTGLASNYDSSFASSPDIEATYKLVIMVKDSGVHEKSAVVNIEISINKSLQLISGIDGYNDLDSNSFLDLFSNINIDPSTFTGKYLLCLIATISFIFVVVIIVAAVFTRRICLRKRKKQTLVLLKKQSFTNNTNNGNNNSNNNNNNNSFSSDFPANVKTTSNNFTLQIKNSNVENHYATVKNNKVKTPLDRSSPYFKSIDISNEINLVSTAMPMTMTTNNDNYYSPRLATLKMNGMSTFQRQHPHQQLQQLHQQQTLLIQQQPQQFSNKTMCHEDALKHLSEKNGYLLVKRKTHKINNLKKASPYFVYYFEKLLQILFSKLLKKLPKTNIYLNIHVYRDICKCATV</sequence>
<evidence type="ECO:0000256" key="8">
    <source>
        <dbReference type="PROSITE-ProRule" id="PRU00043"/>
    </source>
</evidence>
<feature type="domain" description="Cadherin" evidence="11">
    <location>
        <begin position="122"/>
        <end position="234"/>
    </location>
</feature>
<dbReference type="AlphaFoldDB" id="T1ENR7"/>
<evidence type="ECO:0000313" key="14">
    <source>
        <dbReference type="Proteomes" id="UP000015101"/>
    </source>
</evidence>
<dbReference type="PRINTS" id="PR00205">
    <property type="entry name" value="CADHERIN"/>
</dbReference>
<evidence type="ECO:0000256" key="10">
    <source>
        <dbReference type="SAM" id="Phobius"/>
    </source>
</evidence>
<keyword evidence="2 10" id="KW-0812">Transmembrane</keyword>
<accession>T1ENR7</accession>
<keyword evidence="7" id="KW-0325">Glycoprotein</keyword>
<keyword evidence="3" id="KW-0677">Repeat</keyword>
<reference evidence="14" key="1">
    <citation type="submission" date="2012-12" db="EMBL/GenBank/DDBJ databases">
        <authorList>
            <person name="Hellsten U."/>
            <person name="Grimwood J."/>
            <person name="Chapman J.A."/>
            <person name="Shapiro H."/>
            <person name="Aerts A."/>
            <person name="Otillar R.P."/>
            <person name="Terry A.Y."/>
            <person name="Boore J.L."/>
            <person name="Simakov O."/>
            <person name="Marletaz F."/>
            <person name="Cho S.-J."/>
            <person name="Edsinger-Gonzales E."/>
            <person name="Havlak P."/>
            <person name="Kuo D.-H."/>
            <person name="Larsson T."/>
            <person name="Lv J."/>
            <person name="Arendt D."/>
            <person name="Savage R."/>
            <person name="Osoegawa K."/>
            <person name="de Jong P."/>
            <person name="Lindberg D.R."/>
            <person name="Seaver E.C."/>
            <person name="Weisblat D.A."/>
            <person name="Putnam N.H."/>
            <person name="Grigoriev I.V."/>
            <person name="Rokhsar D.S."/>
        </authorList>
    </citation>
    <scope>NUCLEOTIDE SEQUENCE</scope>
</reference>
<dbReference type="InterPro" id="IPR002126">
    <property type="entry name" value="Cadherin-like_dom"/>
</dbReference>
<dbReference type="PROSITE" id="PS50268">
    <property type="entry name" value="CADHERIN_2"/>
    <property type="match status" value="6"/>
</dbReference>
<evidence type="ECO:0000259" key="11">
    <source>
        <dbReference type="PROSITE" id="PS50268"/>
    </source>
</evidence>
<dbReference type="KEGG" id="hro:HELRODRAFT_159227"/>
<evidence type="ECO:0000256" key="6">
    <source>
        <dbReference type="ARBA" id="ARBA00023136"/>
    </source>
</evidence>
<dbReference type="GO" id="GO:0007155">
    <property type="term" value="P:cell adhesion"/>
    <property type="evidence" value="ECO:0000318"/>
    <property type="project" value="GO_Central"/>
</dbReference>
<keyword evidence="14" id="KW-1185">Reference proteome</keyword>
<evidence type="ECO:0000256" key="1">
    <source>
        <dbReference type="ARBA" id="ARBA00004167"/>
    </source>
</evidence>
<feature type="domain" description="Cadherin" evidence="11">
    <location>
        <begin position="332"/>
        <end position="480"/>
    </location>
</feature>
<dbReference type="Pfam" id="PF00028">
    <property type="entry name" value="Cadherin"/>
    <property type="match status" value="4"/>
</dbReference>
<dbReference type="GO" id="GO:0007156">
    <property type="term" value="P:homophilic cell adhesion via plasma membrane adhesion molecules"/>
    <property type="evidence" value="ECO:0007669"/>
    <property type="project" value="InterPro"/>
</dbReference>
<organism evidence="13 14">
    <name type="scientific">Helobdella robusta</name>
    <name type="common">Californian leech</name>
    <dbReference type="NCBI Taxonomy" id="6412"/>
    <lineage>
        <taxon>Eukaryota</taxon>
        <taxon>Metazoa</taxon>
        <taxon>Spiralia</taxon>
        <taxon>Lophotrochozoa</taxon>
        <taxon>Annelida</taxon>
        <taxon>Clitellata</taxon>
        <taxon>Hirudinea</taxon>
        <taxon>Rhynchobdellida</taxon>
        <taxon>Glossiphoniidae</taxon>
        <taxon>Helobdella</taxon>
    </lineage>
</organism>
<comment type="subcellular location">
    <subcellularLocation>
        <location evidence="1">Membrane</location>
        <topology evidence="1">Single-pass membrane protein</topology>
    </subcellularLocation>
</comment>
<gene>
    <name evidence="13" type="primary">20198217</name>
    <name evidence="12" type="ORF">HELRODRAFT_159227</name>
</gene>
<dbReference type="PANTHER" id="PTHR24028:SF146">
    <property type="entry name" value="CADHERIN 96CB, ISOFORM D-RELATED"/>
    <property type="match status" value="1"/>
</dbReference>
<reference evidence="13" key="3">
    <citation type="submission" date="2015-06" db="UniProtKB">
        <authorList>
            <consortium name="EnsemblMetazoa"/>
        </authorList>
    </citation>
    <scope>IDENTIFICATION</scope>
</reference>
<feature type="domain" description="Cadherin" evidence="11">
    <location>
        <begin position="17"/>
        <end position="121"/>
    </location>
</feature>
<keyword evidence="4 8" id="KW-0106">Calcium</keyword>
<dbReference type="FunFam" id="2.60.40.60:FF:000020">
    <property type="entry name" value="Dachsous cadherin-related 1b"/>
    <property type="match status" value="1"/>
</dbReference>
<dbReference type="OrthoDB" id="6252479at2759"/>
<dbReference type="InterPro" id="IPR015919">
    <property type="entry name" value="Cadherin-like_sf"/>
</dbReference>
<evidence type="ECO:0000256" key="4">
    <source>
        <dbReference type="ARBA" id="ARBA00022837"/>
    </source>
</evidence>
<dbReference type="EnsemblMetazoa" id="HelroT159227">
    <property type="protein sequence ID" value="HelroP159227"/>
    <property type="gene ID" value="HelroG159227"/>
</dbReference>
<dbReference type="GO" id="GO:0050839">
    <property type="term" value="F:cell adhesion molecule binding"/>
    <property type="evidence" value="ECO:0000318"/>
    <property type="project" value="GO_Central"/>
</dbReference>